<evidence type="ECO:0000313" key="1">
    <source>
        <dbReference type="EMBL" id="PZO35604.1"/>
    </source>
</evidence>
<accession>A0A2W4VRY9</accession>
<sequence length="100" mass="10889">MFGTPHQAALFLDQRGEARSHLETFVLLPRHSPTQALADLVHPQLIAIATCEVSALTASPHQQTGSGAVYATQCGPLRQYLNLVPLHPTGTLVVLWRKEP</sequence>
<reference evidence="1 2" key="2">
    <citation type="submission" date="2018-06" db="EMBL/GenBank/DDBJ databases">
        <title>Metagenomic assembly of (sub)arctic Cyanobacteria and their associated microbiome from non-axenic cultures.</title>
        <authorList>
            <person name="Baurain D."/>
        </authorList>
    </citation>
    <scope>NUCLEOTIDE SEQUENCE [LARGE SCALE GENOMIC DNA]</scope>
    <source>
        <strain evidence="1">ULC041bin1</strain>
    </source>
</reference>
<dbReference type="AlphaFoldDB" id="A0A2W4VRY9"/>
<dbReference type="EMBL" id="QBMN01000163">
    <property type="protein sequence ID" value="PZO35604.1"/>
    <property type="molecule type" value="Genomic_DNA"/>
</dbReference>
<organism evidence="1 2">
    <name type="scientific">Shackletoniella antarctica</name>
    <dbReference type="NCBI Taxonomy" id="268115"/>
    <lineage>
        <taxon>Bacteria</taxon>
        <taxon>Bacillati</taxon>
        <taxon>Cyanobacteriota</taxon>
        <taxon>Cyanophyceae</taxon>
        <taxon>Oculatellales</taxon>
        <taxon>Oculatellaceae</taxon>
        <taxon>Shackletoniella</taxon>
    </lineage>
</organism>
<name>A0A2W4VRY9_9CYAN</name>
<protein>
    <submittedName>
        <fullName evidence="1">Uncharacterized protein</fullName>
    </submittedName>
</protein>
<reference evidence="2" key="1">
    <citation type="submission" date="2018-04" db="EMBL/GenBank/DDBJ databases">
        <authorList>
            <person name="Cornet L."/>
        </authorList>
    </citation>
    <scope>NUCLEOTIDE SEQUENCE [LARGE SCALE GENOMIC DNA]</scope>
</reference>
<dbReference type="Proteomes" id="UP000249081">
    <property type="component" value="Unassembled WGS sequence"/>
</dbReference>
<gene>
    <name evidence="1" type="ORF">DCF17_18470</name>
</gene>
<proteinExistence type="predicted"/>
<evidence type="ECO:0000313" key="2">
    <source>
        <dbReference type="Proteomes" id="UP000249081"/>
    </source>
</evidence>
<comment type="caution">
    <text evidence="1">The sequence shown here is derived from an EMBL/GenBank/DDBJ whole genome shotgun (WGS) entry which is preliminary data.</text>
</comment>